<evidence type="ECO:0000259" key="3">
    <source>
        <dbReference type="Pfam" id="PF08268"/>
    </source>
</evidence>
<evidence type="ECO:0008006" key="6">
    <source>
        <dbReference type="Google" id="ProtNLM"/>
    </source>
</evidence>
<dbReference type="NCBIfam" id="TIGR01640">
    <property type="entry name" value="F_box_assoc_1"/>
    <property type="match status" value="1"/>
</dbReference>
<dbReference type="EMBL" id="LR031576">
    <property type="protein sequence ID" value="VDD15997.1"/>
    <property type="molecule type" value="Genomic_DNA"/>
</dbReference>
<name>A0A3P6CBJ7_BRACM</name>
<keyword evidence="1" id="KW-1133">Transmembrane helix</keyword>
<dbReference type="AlphaFoldDB" id="A0A3P6CBJ7"/>
<evidence type="ECO:0000313" key="5">
    <source>
        <dbReference type="EMBL" id="VDD15997.1"/>
    </source>
</evidence>
<sequence>MNITDLLEELLVRLPLKSLGRFKSVSKEWKSILESKWFVERHLNFQKSSRKILTAYNCDCRVSPTLLPESLFEEGEEFVSLHCDATRPSMSCDGLVCFPEEECVNVLNPSTGQLQRFHSPPLVNRRTNSNFTNGTWTAYFPGYYAMGFGREKVKGHYKVVRISGDPNYSDTLDVNTGKWRTLWKPRRYKVDVGRKSACVNGTIYWLRIVSHGVTILALDLHKEKFHYVKHPHLPKGIMLEAQIVNVGDRLAITMPERNFFGGLELGIWTMDVGQEETWSKTHSISLLGIKPDVVSRSFTPLSVSNQGNVVFYDDKKRFLVPLKLQQVEFSTRVTCIRIRRPKDEIQSRRAGEFLRKGIYVGASLWKNKWIAMYLIMCCFGTRGAVFRAAMLLLVCLISRSGYLLYIIVVIMCSLLILNSSDALLYVIRCLSKLIEFDFA</sequence>
<dbReference type="PANTHER" id="PTHR31111">
    <property type="entry name" value="BNAA05G37150D PROTEIN-RELATED"/>
    <property type="match status" value="1"/>
</dbReference>
<dbReference type="InterPro" id="IPR036047">
    <property type="entry name" value="F-box-like_dom_sf"/>
</dbReference>
<dbReference type="Proteomes" id="UP000694005">
    <property type="component" value="Chromosome A04"/>
</dbReference>
<dbReference type="Pfam" id="PF00646">
    <property type="entry name" value="F-box"/>
    <property type="match status" value="1"/>
</dbReference>
<feature type="domain" description="F-box associated beta-propeller type 3" evidence="3">
    <location>
        <begin position="87"/>
        <end position="315"/>
    </location>
</feature>
<evidence type="ECO:0000256" key="1">
    <source>
        <dbReference type="SAM" id="Phobius"/>
    </source>
</evidence>
<keyword evidence="1" id="KW-0472">Membrane</keyword>
<dbReference type="PANTHER" id="PTHR31111:SF113">
    <property type="entry name" value="F-BOX ASSOCIATED UBIQUITINATION EFFECTOR FAMILY PROTEIN"/>
    <property type="match status" value="1"/>
</dbReference>
<feature type="domain" description="F-box" evidence="2">
    <location>
        <begin position="5"/>
        <end position="38"/>
    </location>
</feature>
<organism evidence="5">
    <name type="scientific">Brassica campestris</name>
    <name type="common">Field mustard</name>
    <dbReference type="NCBI Taxonomy" id="3711"/>
    <lineage>
        <taxon>Eukaryota</taxon>
        <taxon>Viridiplantae</taxon>
        <taxon>Streptophyta</taxon>
        <taxon>Embryophyta</taxon>
        <taxon>Tracheophyta</taxon>
        <taxon>Spermatophyta</taxon>
        <taxon>Magnoliopsida</taxon>
        <taxon>eudicotyledons</taxon>
        <taxon>Gunneridae</taxon>
        <taxon>Pentapetalae</taxon>
        <taxon>rosids</taxon>
        <taxon>malvids</taxon>
        <taxon>Brassicales</taxon>
        <taxon>Brassicaceae</taxon>
        <taxon>Brassiceae</taxon>
        <taxon>Brassica</taxon>
    </lineage>
</organism>
<dbReference type="EMBL" id="LS974620">
    <property type="protein sequence ID" value="CAG7908504.1"/>
    <property type="molecule type" value="Genomic_DNA"/>
</dbReference>
<evidence type="ECO:0000313" key="4">
    <source>
        <dbReference type="EMBL" id="CAG7908504.1"/>
    </source>
</evidence>
<dbReference type="InterPro" id="IPR001810">
    <property type="entry name" value="F-box_dom"/>
</dbReference>
<reference evidence="5" key="1">
    <citation type="submission" date="2018-11" db="EMBL/GenBank/DDBJ databases">
        <authorList>
            <consortium name="Genoscope - CEA"/>
            <person name="William W."/>
        </authorList>
    </citation>
    <scope>NUCLEOTIDE SEQUENCE</scope>
</reference>
<dbReference type="Pfam" id="PF08268">
    <property type="entry name" value="FBA_3"/>
    <property type="match status" value="1"/>
</dbReference>
<dbReference type="Gramene" id="A04p34050.2_BraZ1">
    <property type="protein sequence ID" value="A04p34050.2_BraZ1.CDS"/>
    <property type="gene ID" value="A04g34050.2_BraZ1"/>
</dbReference>
<dbReference type="SUPFAM" id="SSF81383">
    <property type="entry name" value="F-box domain"/>
    <property type="match status" value="1"/>
</dbReference>
<protein>
    <recommendedName>
        <fullName evidence="6">F-box domain-containing protein</fullName>
    </recommendedName>
</protein>
<keyword evidence="1" id="KW-0812">Transmembrane</keyword>
<dbReference type="InterPro" id="IPR017451">
    <property type="entry name" value="F-box-assoc_interact_dom"/>
</dbReference>
<proteinExistence type="predicted"/>
<feature type="transmembrane region" description="Helical" evidence="1">
    <location>
        <begin position="370"/>
        <end position="395"/>
    </location>
</feature>
<evidence type="ECO:0000259" key="2">
    <source>
        <dbReference type="Pfam" id="PF00646"/>
    </source>
</evidence>
<gene>
    <name evidence="5" type="ORF">BRAA04T18733Z</name>
    <name evidence="4" type="ORF">BRAPAZ1V2_A04P34050.2</name>
</gene>
<accession>A0A3P6CBJ7</accession>
<dbReference type="InterPro" id="IPR013187">
    <property type="entry name" value="F-box-assoc_dom_typ3"/>
</dbReference>
<feature type="transmembrane region" description="Helical" evidence="1">
    <location>
        <begin position="402"/>
        <end position="427"/>
    </location>
</feature>